<dbReference type="GO" id="GO:0003677">
    <property type="term" value="F:DNA binding"/>
    <property type="evidence" value="ECO:0007669"/>
    <property type="project" value="UniProtKB-KW"/>
</dbReference>
<accession>A0ABU2ZJX1</accession>
<evidence type="ECO:0000313" key="3">
    <source>
        <dbReference type="Proteomes" id="UP001259803"/>
    </source>
</evidence>
<name>A0ABU2ZJX1_9SPHN</name>
<evidence type="ECO:0000259" key="1">
    <source>
        <dbReference type="Pfam" id="PF13356"/>
    </source>
</evidence>
<gene>
    <name evidence="2" type="ORF">RM533_12025</name>
</gene>
<dbReference type="InterPro" id="IPR038488">
    <property type="entry name" value="Integrase_DNA-bd_sf"/>
</dbReference>
<evidence type="ECO:0000313" key="2">
    <source>
        <dbReference type="EMBL" id="MDT0576898.1"/>
    </source>
</evidence>
<dbReference type="Proteomes" id="UP001259803">
    <property type="component" value="Unassembled WGS sequence"/>
</dbReference>
<dbReference type="RefSeq" id="WP_311341471.1">
    <property type="nucleotide sequence ID" value="NZ_JAVRHS010000012.1"/>
</dbReference>
<dbReference type="InterPro" id="IPR025166">
    <property type="entry name" value="Integrase_DNA_bind_dom"/>
</dbReference>
<proteinExistence type="predicted"/>
<dbReference type="Pfam" id="PF13356">
    <property type="entry name" value="Arm-DNA-bind_3"/>
    <property type="match status" value="1"/>
</dbReference>
<sequence length="57" mass="6079">MPKLTALLVKNAKLGKYVDGEGLYLLVKPTGAKSWVLRIQADGKRHDIGLGSVNSAS</sequence>
<keyword evidence="3" id="KW-1185">Reference proteome</keyword>
<organism evidence="2 3">
    <name type="scientific">Croceicoccus esteveae</name>
    <dbReference type="NCBI Taxonomy" id="3075597"/>
    <lineage>
        <taxon>Bacteria</taxon>
        <taxon>Pseudomonadati</taxon>
        <taxon>Pseudomonadota</taxon>
        <taxon>Alphaproteobacteria</taxon>
        <taxon>Sphingomonadales</taxon>
        <taxon>Erythrobacteraceae</taxon>
        <taxon>Croceicoccus</taxon>
    </lineage>
</organism>
<keyword evidence="2" id="KW-0238">DNA-binding</keyword>
<protein>
    <submittedName>
        <fullName evidence="2">Arm DNA-binding domain-containing protein</fullName>
    </submittedName>
</protein>
<dbReference type="EMBL" id="JAVRHS010000012">
    <property type="protein sequence ID" value="MDT0576898.1"/>
    <property type="molecule type" value="Genomic_DNA"/>
</dbReference>
<feature type="domain" description="Integrase DNA-binding" evidence="1">
    <location>
        <begin position="4"/>
        <end position="54"/>
    </location>
</feature>
<reference evidence="2 3" key="1">
    <citation type="submission" date="2023-09" db="EMBL/GenBank/DDBJ databases">
        <authorList>
            <person name="Rey-Velasco X."/>
        </authorList>
    </citation>
    <scope>NUCLEOTIDE SEQUENCE [LARGE SCALE GENOMIC DNA]</scope>
    <source>
        <strain evidence="2 3">F390</strain>
    </source>
</reference>
<dbReference type="Gene3D" id="3.30.160.390">
    <property type="entry name" value="Integrase, DNA-binding domain"/>
    <property type="match status" value="1"/>
</dbReference>
<comment type="caution">
    <text evidence="2">The sequence shown here is derived from an EMBL/GenBank/DDBJ whole genome shotgun (WGS) entry which is preliminary data.</text>
</comment>